<dbReference type="Pfam" id="PF19200">
    <property type="entry name" value="MupG_N"/>
    <property type="match status" value="1"/>
</dbReference>
<feature type="domain" description="6-phospho-N-acetylmuramidase C-terminal" evidence="1">
    <location>
        <begin position="241"/>
        <end position="349"/>
    </location>
</feature>
<dbReference type="Gene3D" id="2.40.100.10">
    <property type="entry name" value="Cyclophilin-like"/>
    <property type="match status" value="1"/>
</dbReference>
<dbReference type="InterPro" id="IPR043797">
    <property type="entry name" value="MupG_N"/>
</dbReference>
<dbReference type="InterPro" id="IPR008589">
    <property type="entry name" value="MupG"/>
</dbReference>
<dbReference type="RefSeq" id="WP_289358215.1">
    <property type="nucleotide sequence ID" value="NZ_JAUCFG010000002.1"/>
</dbReference>
<comment type="caution">
    <text evidence="3">The sequence shown here is derived from an EMBL/GenBank/DDBJ whole genome shotgun (WGS) entry which is preliminary data.</text>
</comment>
<accession>A0ABT7R3A4</accession>
<protein>
    <submittedName>
        <fullName evidence="3">MupG family TIM beta-alpha barrel fold protein</fullName>
    </submittedName>
</protein>
<proteinExistence type="predicted"/>
<dbReference type="Pfam" id="PF05913">
    <property type="entry name" value="MupG_C"/>
    <property type="match status" value="1"/>
</dbReference>
<evidence type="ECO:0000313" key="3">
    <source>
        <dbReference type="EMBL" id="MDM5437410.1"/>
    </source>
</evidence>
<evidence type="ECO:0000259" key="1">
    <source>
        <dbReference type="Pfam" id="PF05913"/>
    </source>
</evidence>
<evidence type="ECO:0000259" key="2">
    <source>
        <dbReference type="Pfam" id="PF19200"/>
    </source>
</evidence>
<sequence length="363" mass="41024">MIGVSIYLSKERVEKQEAWVKLAKENGFSSIFTSLHIPEDNPNTYQELIQILGKQALENKMELMVDVSPKSLNHLGITYENVEELLEWGITGLRMDYGIAPKEIARVSHKMKVALNASTITESFWKELLAENIQVENVEAWHNFYPRPETGLAKSFLQKQNQYLHECGIKTMAFIPGDGEKRGPLYEGLPTLEKHRNMRPLEAYLELVQDCDVDKVLIGDISGSLESVQEIASASGGIIPVRYQSFINDSHAVQLIERVHTNRLDPARDVIRSVESREENKVVLQPMNTISRKRGSITIDNELYGRYAGEMQVVINDLPEDERVNVVGMVIEEDVSLLSYIGAGKNFQLILSNRAKARISTIL</sequence>
<dbReference type="PANTHER" id="PTHR38435">
    <property type="match status" value="1"/>
</dbReference>
<dbReference type="Gene3D" id="3.20.20.70">
    <property type="entry name" value="Aldolase class I"/>
    <property type="match status" value="1"/>
</dbReference>
<evidence type="ECO:0000313" key="4">
    <source>
        <dbReference type="Proteomes" id="UP001224139"/>
    </source>
</evidence>
<dbReference type="EMBL" id="JAUCFG010000002">
    <property type="protein sequence ID" value="MDM5437410.1"/>
    <property type="molecule type" value="Genomic_DNA"/>
</dbReference>
<reference evidence="3 4" key="1">
    <citation type="submission" date="2023-06" db="EMBL/GenBank/DDBJ databases">
        <title>Comparative genomics of Bacillaceae isolates and their secondary metabolite potential.</title>
        <authorList>
            <person name="Song L."/>
            <person name="Nielsen L.J."/>
            <person name="Mohite O."/>
            <person name="Xu X."/>
            <person name="Weber T."/>
            <person name="Kovacs A.T."/>
        </authorList>
    </citation>
    <scope>NUCLEOTIDE SEQUENCE [LARGE SCALE GENOMIC DNA]</scope>
    <source>
        <strain evidence="3 4">DX2.1</strain>
    </source>
</reference>
<gene>
    <name evidence="3" type="ORF">QUG02_04540</name>
</gene>
<dbReference type="SUPFAM" id="SSF50891">
    <property type="entry name" value="Cyclophilin-like"/>
    <property type="match status" value="1"/>
</dbReference>
<dbReference type="InterPro" id="IPR029000">
    <property type="entry name" value="Cyclophilin-like_dom_sf"/>
</dbReference>
<name>A0ABT7R3A4_9BACI</name>
<dbReference type="Proteomes" id="UP001224139">
    <property type="component" value="Unassembled WGS sequence"/>
</dbReference>
<feature type="domain" description="6-phospho-N-acetylmuramidase N-terminal" evidence="2">
    <location>
        <begin position="2"/>
        <end position="232"/>
    </location>
</feature>
<dbReference type="SUPFAM" id="SSF51445">
    <property type="entry name" value="(Trans)glycosidases"/>
    <property type="match status" value="1"/>
</dbReference>
<dbReference type="InterPro" id="IPR017853">
    <property type="entry name" value="GH"/>
</dbReference>
<dbReference type="InterPro" id="IPR013785">
    <property type="entry name" value="Aldolase_TIM"/>
</dbReference>
<dbReference type="PANTHER" id="PTHR38435:SF2">
    <property type="entry name" value="DUF871 DOMAIN-CONTAINING PROTEIN"/>
    <property type="match status" value="1"/>
</dbReference>
<organism evidence="3 4">
    <name type="scientific">Bacillus hominis</name>
    <dbReference type="NCBI Taxonomy" id="2817478"/>
    <lineage>
        <taxon>Bacteria</taxon>
        <taxon>Bacillati</taxon>
        <taxon>Bacillota</taxon>
        <taxon>Bacilli</taxon>
        <taxon>Bacillales</taxon>
        <taxon>Bacillaceae</taxon>
        <taxon>Bacillus</taxon>
        <taxon>Bacillus cereus group</taxon>
    </lineage>
</organism>
<keyword evidence="4" id="KW-1185">Reference proteome</keyword>
<dbReference type="InterPro" id="IPR043894">
    <property type="entry name" value="MupG_C"/>
</dbReference>